<dbReference type="Pfam" id="PF10358">
    <property type="entry name" value="NT-C2"/>
    <property type="match status" value="1"/>
</dbReference>
<dbReference type="PANTHER" id="PTHR33414">
    <property type="entry name" value="PROTEIN PLASTID MOVEMENT IMPAIRED 1-RELATED 1"/>
    <property type="match status" value="1"/>
</dbReference>
<feature type="compositionally biased region" description="Pro residues" evidence="1">
    <location>
        <begin position="46"/>
        <end position="55"/>
    </location>
</feature>
<dbReference type="PANTHER" id="PTHR33414:SF1">
    <property type="entry name" value="PROTEIN PLASTID MOVEMENT IMPAIRED 1-RELATED 1"/>
    <property type="match status" value="1"/>
</dbReference>
<feature type="region of interest" description="Disordered" evidence="1">
    <location>
        <begin position="787"/>
        <end position="828"/>
    </location>
</feature>
<proteinExistence type="predicted"/>
<dbReference type="InterPro" id="IPR019448">
    <property type="entry name" value="NT-C2"/>
</dbReference>
<dbReference type="InterPro" id="IPR039614">
    <property type="entry name" value="PMI1-like"/>
</dbReference>
<feature type="compositionally biased region" description="Low complexity" evidence="1">
    <location>
        <begin position="816"/>
        <end position="826"/>
    </location>
</feature>
<comment type="caution">
    <text evidence="3">The sequence shown here is derived from an EMBL/GenBank/DDBJ whole genome shotgun (WGS) entry which is preliminary data.</text>
</comment>
<gene>
    <name evidence="3" type="ORF">ZOSMA_205G00380</name>
</gene>
<evidence type="ECO:0000259" key="2">
    <source>
        <dbReference type="PROSITE" id="PS51840"/>
    </source>
</evidence>
<dbReference type="Pfam" id="PF21745">
    <property type="entry name" value="PMI1_PMIR1-2_C"/>
    <property type="match status" value="1"/>
</dbReference>
<feature type="compositionally biased region" description="Polar residues" evidence="1">
    <location>
        <begin position="67"/>
        <end position="76"/>
    </location>
</feature>
<dbReference type="EMBL" id="LFYR01000744">
    <property type="protein sequence ID" value="KMZ69861.1"/>
    <property type="molecule type" value="Genomic_DNA"/>
</dbReference>
<feature type="region of interest" description="Disordered" evidence="1">
    <location>
        <begin position="1"/>
        <end position="23"/>
    </location>
</feature>
<feature type="domain" description="C2 NT-type" evidence="2">
    <location>
        <begin position="116"/>
        <end position="275"/>
    </location>
</feature>
<sequence length="1162" mass="127454">MRRRSEAGKIPSMQDSTNTAANVPRFLQDIEALSRTISIKSKPKSLLPPHPPPANPSYDQRKHTRSRSVSDGNSEQSTTKSRSKDPRKKPSLTTSSSTSSSSSSSSIWSWKTLRNLSHIRHRRLDCRFTLHVHSIESLPSMFNDLVLYVHWKRISSGGGGGSQHGSDGGRTKSARVTQGVAEFEEVLAHRCSVYGSKSGANSSAKYESRQFVIWAVVVGFPEMDLGKHRVDLTRLLPLTLEELEDEMGDDKWTTVFKLGGKGRGGMVHVSFGYSLVKEGDGDGNKKIQERKNNSVVACYDGQKLFRGARAIADQNYGPRARTVDDVKVLHEVLPSTKSKTLSIDSVHKSSIYSKCEADEDEASDHQIKSRLAIFKSETKDGTNEIKPFAGSDLMKSDVENECEENSQTQVNPLIKGDVEYCEQGVELLGGDQLVGTVVKKLGPNVMDKGKSKEMSVEISNNNNALIDDKVIEEFGSALDNLSYIESVDFNLTPAKVDHSDLLNLNHIEGKSNNSVEKISRSLSLDDVTESVASEFLSMLGIEDGSLSPSSESEPESPREKLLKEFQDSLGSQIIQSPRGSLLRQFVKDSVDGLNNHFVPDLVNVDEMNWEDDIDLTSIIHATETEHNKATQTMKSRTRAMLLEDAETEALMREWGLNEKAFENPPPENRCGFGSPIDIPPEEPAELPCMGEGLGPFVQTKDGGFLRSMNPSLFKNAKNSGNLVMQVSSPVVVPAEMGSGIMDIMQTLASIGIEKLSMQASKLMPLEDITGKTMQQVAWEALPSSEANASPEFLSPTKSQTEHVSCGNPPRRKKNKSLNSSSSRTSNEYVSLEDLAPMAMDKIEALSIEGLRIESGMSDDDGTTSNINPQSSSDISALNSNKMARNIRSLGLEGAAGLQLLDAKENNENVDGLMGLSLTLDEWMKLDSGIVDDDDLTSDRTSKILAAHHASSADLIKGGWKGDRKNGKRSCKKRWGLLGNNFTVALMVQLRDPLRNYEPVGTPMLSLIQVERVFIPPKPKIYSTVSDKGNSEHGDDTENTPISIVKEEEITAEPQFKITEVHVAGIKTEQPTKRRLWGLWGNSSSSSHITQKQSGSRWLLATGMGKSNTTSFMKSKPIGATNAAQGAGDTLWSISSRAKQSAFRNPHIRNPNVIFPNETNRLC</sequence>
<protein>
    <recommendedName>
        <fullName evidence="2">C2 NT-type domain-containing protein</fullName>
    </recommendedName>
</protein>
<dbReference type="PROSITE" id="PS51840">
    <property type="entry name" value="C2_NT"/>
    <property type="match status" value="1"/>
</dbReference>
<keyword evidence="4" id="KW-1185">Reference proteome</keyword>
<accession>A0A0K9PLK6</accession>
<dbReference type="OMA" id="KSFWNWP"/>
<dbReference type="InterPro" id="IPR048972">
    <property type="entry name" value="PMI1_PMIR1-2_C"/>
</dbReference>
<reference evidence="4" key="1">
    <citation type="journal article" date="2016" name="Nature">
        <title>The genome of the seagrass Zostera marina reveals angiosperm adaptation to the sea.</title>
        <authorList>
            <person name="Olsen J.L."/>
            <person name="Rouze P."/>
            <person name="Verhelst B."/>
            <person name="Lin Y.-C."/>
            <person name="Bayer T."/>
            <person name="Collen J."/>
            <person name="Dattolo E."/>
            <person name="De Paoli E."/>
            <person name="Dittami S."/>
            <person name="Maumus F."/>
            <person name="Michel G."/>
            <person name="Kersting A."/>
            <person name="Lauritano C."/>
            <person name="Lohaus R."/>
            <person name="Toepel M."/>
            <person name="Tonon T."/>
            <person name="Vanneste K."/>
            <person name="Amirebrahimi M."/>
            <person name="Brakel J."/>
            <person name="Bostroem C."/>
            <person name="Chovatia M."/>
            <person name="Grimwood J."/>
            <person name="Jenkins J.W."/>
            <person name="Jueterbock A."/>
            <person name="Mraz A."/>
            <person name="Stam W.T."/>
            <person name="Tice H."/>
            <person name="Bornberg-Bauer E."/>
            <person name="Green P.J."/>
            <person name="Pearson G.A."/>
            <person name="Procaccini G."/>
            <person name="Duarte C.M."/>
            <person name="Schmutz J."/>
            <person name="Reusch T.B.H."/>
            <person name="Van de Peer Y."/>
        </authorList>
    </citation>
    <scope>NUCLEOTIDE SEQUENCE [LARGE SCALE GENOMIC DNA]</scope>
    <source>
        <strain evidence="4">cv. Finnish</strain>
    </source>
</reference>
<evidence type="ECO:0000313" key="4">
    <source>
        <dbReference type="Proteomes" id="UP000036987"/>
    </source>
</evidence>
<feature type="compositionally biased region" description="Low complexity" evidence="1">
    <location>
        <begin position="91"/>
        <end position="105"/>
    </location>
</feature>
<dbReference type="AlphaFoldDB" id="A0A0K9PLK6"/>
<dbReference type="STRING" id="29655.A0A0K9PLK6"/>
<evidence type="ECO:0000256" key="1">
    <source>
        <dbReference type="SAM" id="MobiDB-lite"/>
    </source>
</evidence>
<feature type="region of interest" description="Disordered" evidence="1">
    <location>
        <begin position="40"/>
        <end position="105"/>
    </location>
</feature>
<dbReference type="Proteomes" id="UP000036987">
    <property type="component" value="Unassembled WGS sequence"/>
</dbReference>
<evidence type="ECO:0000313" key="3">
    <source>
        <dbReference type="EMBL" id="KMZ69861.1"/>
    </source>
</evidence>
<dbReference type="OrthoDB" id="2019483at2759"/>
<organism evidence="3 4">
    <name type="scientific">Zostera marina</name>
    <name type="common">Eelgrass</name>
    <dbReference type="NCBI Taxonomy" id="29655"/>
    <lineage>
        <taxon>Eukaryota</taxon>
        <taxon>Viridiplantae</taxon>
        <taxon>Streptophyta</taxon>
        <taxon>Embryophyta</taxon>
        <taxon>Tracheophyta</taxon>
        <taxon>Spermatophyta</taxon>
        <taxon>Magnoliopsida</taxon>
        <taxon>Liliopsida</taxon>
        <taxon>Zosteraceae</taxon>
        <taxon>Zostera</taxon>
    </lineage>
</organism>
<name>A0A0K9PLK6_ZOSMR</name>